<dbReference type="AlphaFoldDB" id="A0A0C9VXG8"/>
<proteinExistence type="predicted"/>
<dbReference type="EMBL" id="KN837125">
    <property type="protein sequence ID" value="KIJ43131.1"/>
    <property type="molecule type" value="Genomic_DNA"/>
</dbReference>
<accession>A0A0C9VXG8</accession>
<sequence>MSSIIKNKCTDGWGGGTGGSALKPTTVYLLDNAKCIRASHTCRGSFLCTQRNPKIWEDYERFEYDFEPFQELFHQDLDDNAEEHKSPLGHAVAFYNSIIYEKCRHNGSCNGHALLRRFQTTSTKGKNYFVGCSAWLPEHRKASSHLFRQIPSGVREQLVVELFMHGGPASLHKKMYTQYCYFCVPSRIGFRQKDCPRDHCDVDGKVIHGEIMQRKCSAEIIIFSPVERDIRKVLVITKPGVPHNHPSYAPEILSFEAAEAWREAIRVAGPLGL</sequence>
<name>A0A0C9VXG8_SPHS4</name>
<dbReference type="OrthoDB" id="3267196at2759"/>
<gene>
    <name evidence="1" type="ORF">M422DRAFT_47982</name>
</gene>
<protein>
    <submittedName>
        <fullName evidence="1">Uncharacterized protein</fullName>
    </submittedName>
</protein>
<dbReference type="Proteomes" id="UP000054279">
    <property type="component" value="Unassembled WGS sequence"/>
</dbReference>
<keyword evidence="2" id="KW-1185">Reference proteome</keyword>
<evidence type="ECO:0000313" key="2">
    <source>
        <dbReference type="Proteomes" id="UP000054279"/>
    </source>
</evidence>
<evidence type="ECO:0000313" key="1">
    <source>
        <dbReference type="EMBL" id="KIJ43131.1"/>
    </source>
</evidence>
<reference evidence="1 2" key="1">
    <citation type="submission" date="2014-06" db="EMBL/GenBank/DDBJ databases">
        <title>Evolutionary Origins and Diversification of the Mycorrhizal Mutualists.</title>
        <authorList>
            <consortium name="DOE Joint Genome Institute"/>
            <consortium name="Mycorrhizal Genomics Consortium"/>
            <person name="Kohler A."/>
            <person name="Kuo A."/>
            <person name="Nagy L.G."/>
            <person name="Floudas D."/>
            <person name="Copeland A."/>
            <person name="Barry K.W."/>
            <person name="Cichocki N."/>
            <person name="Veneault-Fourrey C."/>
            <person name="LaButti K."/>
            <person name="Lindquist E.A."/>
            <person name="Lipzen A."/>
            <person name="Lundell T."/>
            <person name="Morin E."/>
            <person name="Murat C."/>
            <person name="Riley R."/>
            <person name="Ohm R."/>
            <person name="Sun H."/>
            <person name="Tunlid A."/>
            <person name="Henrissat B."/>
            <person name="Grigoriev I.V."/>
            <person name="Hibbett D.S."/>
            <person name="Martin F."/>
        </authorList>
    </citation>
    <scope>NUCLEOTIDE SEQUENCE [LARGE SCALE GENOMIC DNA]</scope>
    <source>
        <strain evidence="1 2">SS14</strain>
    </source>
</reference>
<dbReference type="HOGENOM" id="CLU_1020038_0_0_1"/>
<organism evidence="1 2">
    <name type="scientific">Sphaerobolus stellatus (strain SS14)</name>
    <dbReference type="NCBI Taxonomy" id="990650"/>
    <lineage>
        <taxon>Eukaryota</taxon>
        <taxon>Fungi</taxon>
        <taxon>Dikarya</taxon>
        <taxon>Basidiomycota</taxon>
        <taxon>Agaricomycotina</taxon>
        <taxon>Agaricomycetes</taxon>
        <taxon>Phallomycetidae</taxon>
        <taxon>Geastrales</taxon>
        <taxon>Sphaerobolaceae</taxon>
        <taxon>Sphaerobolus</taxon>
    </lineage>
</organism>